<sequence>MTSSDGSATRPIRGSSVLPARRTPVSLQTADGLELVGELALPLDSEPVATMVCLHPLPTHGGMMDSHLLRKAAYRLPALAGIAVLRFNTRGTSSLQGTSEGTFDSASGERFDVAAAIEYAEFCDLPEIWLVGWSFGTDLALMHGLDAAVRGVVLLSPPLRYCTDAHLDLWASDGRPVVAIVPEHDDYLQPAQARSRFARVPQAEVVPVEGGKHLWVGHAERVLDEVVARLAPSVPVPLPRTWDGPMQTADSSAYADRTGAVFTDTPLPGQS</sequence>
<dbReference type="Gene3D" id="3.40.50.1820">
    <property type="entry name" value="alpha/beta hydrolase"/>
    <property type="match status" value="1"/>
</dbReference>
<evidence type="ECO:0000256" key="1">
    <source>
        <dbReference type="SAM" id="MobiDB-lite"/>
    </source>
</evidence>
<accession>A0A6J4LZJ9</accession>
<dbReference type="SUPFAM" id="SSF53474">
    <property type="entry name" value="alpha/beta-Hydrolases"/>
    <property type="match status" value="1"/>
</dbReference>
<dbReference type="GO" id="GO:0016787">
    <property type="term" value="F:hydrolase activity"/>
    <property type="evidence" value="ECO:0007669"/>
    <property type="project" value="UniProtKB-KW"/>
</dbReference>
<dbReference type="AlphaFoldDB" id="A0A6J4LZJ9"/>
<dbReference type="PANTHER" id="PTHR42103:SF2">
    <property type="entry name" value="AB HYDROLASE-1 DOMAIN-CONTAINING PROTEIN"/>
    <property type="match status" value="1"/>
</dbReference>
<organism evidence="2">
    <name type="scientific">uncultured Nocardioidaceae bacterium</name>
    <dbReference type="NCBI Taxonomy" id="253824"/>
    <lineage>
        <taxon>Bacteria</taxon>
        <taxon>Bacillati</taxon>
        <taxon>Actinomycetota</taxon>
        <taxon>Actinomycetes</taxon>
        <taxon>Propionibacteriales</taxon>
        <taxon>Nocardioidaceae</taxon>
        <taxon>environmental samples</taxon>
    </lineage>
</organism>
<dbReference type="PANTHER" id="PTHR42103">
    <property type="entry name" value="ALPHA/BETA-HYDROLASES SUPERFAMILY PROTEIN"/>
    <property type="match status" value="1"/>
</dbReference>
<reference evidence="2" key="1">
    <citation type="submission" date="2020-02" db="EMBL/GenBank/DDBJ databases">
        <authorList>
            <person name="Meier V. D."/>
        </authorList>
    </citation>
    <scope>NUCLEOTIDE SEQUENCE</scope>
    <source>
        <strain evidence="2">AVDCRST_MAG29</strain>
    </source>
</reference>
<keyword evidence="2" id="KW-0378">Hydrolase</keyword>
<evidence type="ECO:0000313" key="2">
    <source>
        <dbReference type="EMBL" id="CAA9346133.1"/>
    </source>
</evidence>
<gene>
    <name evidence="2" type="ORF">AVDCRST_MAG29-1906</name>
</gene>
<dbReference type="InterPro" id="IPR029058">
    <property type="entry name" value="AB_hydrolase_fold"/>
</dbReference>
<name>A0A6J4LZJ9_9ACTN</name>
<feature type="region of interest" description="Disordered" evidence="1">
    <location>
        <begin position="1"/>
        <end position="20"/>
    </location>
</feature>
<dbReference type="EMBL" id="CADCUG010000118">
    <property type="protein sequence ID" value="CAA9346133.1"/>
    <property type="molecule type" value="Genomic_DNA"/>
</dbReference>
<protein>
    <submittedName>
        <fullName evidence="2">Hydrolase, alpha/beta fold family</fullName>
    </submittedName>
</protein>
<proteinExistence type="predicted"/>